<evidence type="ECO:0000313" key="1">
    <source>
        <dbReference type="EMBL" id="MBB4968438.1"/>
    </source>
</evidence>
<proteinExistence type="predicted"/>
<name>A0A7W7T8D5_9PSEU</name>
<organism evidence="1 2">
    <name type="scientific">Saccharothrix violaceirubra</name>
    <dbReference type="NCBI Taxonomy" id="413306"/>
    <lineage>
        <taxon>Bacteria</taxon>
        <taxon>Bacillati</taxon>
        <taxon>Actinomycetota</taxon>
        <taxon>Actinomycetes</taxon>
        <taxon>Pseudonocardiales</taxon>
        <taxon>Pseudonocardiaceae</taxon>
        <taxon>Saccharothrix</taxon>
    </lineage>
</organism>
<dbReference type="EMBL" id="JACHJS010000001">
    <property type="protein sequence ID" value="MBB4968438.1"/>
    <property type="molecule type" value="Genomic_DNA"/>
</dbReference>
<dbReference type="AlphaFoldDB" id="A0A7W7T8D5"/>
<dbReference type="Proteomes" id="UP000542674">
    <property type="component" value="Unassembled WGS sequence"/>
</dbReference>
<comment type="caution">
    <text evidence="1">The sequence shown here is derived from an EMBL/GenBank/DDBJ whole genome shotgun (WGS) entry which is preliminary data.</text>
</comment>
<evidence type="ECO:0000313" key="2">
    <source>
        <dbReference type="Proteomes" id="UP000542674"/>
    </source>
</evidence>
<accession>A0A7W7T8D5</accession>
<protein>
    <submittedName>
        <fullName evidence="1">Uncharacterized protein</fullName>
    </submittedName>
</protein>
<sequence length="86" mass="9218">MDALTLAATILTVVVIDDDVFERLFGDAVRYNEEGEIVSVGGGTPTEGIPFTQTAVERMLTSEPMASPGAACLALAWRHRRLLLGL</sequence>
<keyword evidence="2" id="KW-1185">Reference proteome</keyword>
<reference evidence="1 2" key="1">
    <citation type="submission" date="2020-08" db="EMBL/GenBank/DDBJ databases">
        <title>Sequencing the genomes of 1000 actinobacteria strains.</title>
        <authorList>
            <person name="Klenk H.-P."/>
        </authorList>
    </citation>
    <scope>NUCLEOTIDE SEQUENCE [LARGE SCALE GENOMIC DNA]</scope>
    <source>
        <strain evidence="1 2">DSM 45084</strain>
    </source>
</reference>
<dbReference type="RefSeq" id="WP_184673976.1">
    <property type="nucleotide sequence ID" value="NZ_BAABAI010000028.1"/>
</dbReference>
<gene>
    <name evidence="1" type="ORF">F4559_005797</name>
</gene>